<evidence type="ECO:0000313" key="3">
    <source>
        <dbReference type="Proteomes" id="UP000277580"/>
    </source>
</evidence>
<keyword evidence="1" id="KW-0812">Transmembrane</keyword>
<keyword evidence="3" id="KW-1185">Reference proteome</keyword>
<dbReference type="InParanoid" id="A0A3N4L4G2"/>
<evidence type="ECO:0000256" key="1">
    <source>
        <dbReference type="SAM" id="Phobius"/>
    </source>
</evidence>
<feature type="transmembrane region" description="Helical" evidence="1">
    <location>
        <begin position="30"/>
        <end position="51"/>
    </location>
</feature>
<accession>A0A3N4L4G2</accession>
<reference evidence="2 3" key="1">
    <citation type="journal article" date="2018" name="Nat. Ecol. Evol.">
        <title>Pezizomycetes genomes reveal the molecular basis of ectomycorrhizal truffle lifestyle.</title>
        <authorList>
            <person name="Murat C."/>
            <person name="Payen T."/>
            <person name="Noel B."/>
            <person name="Kuo A."/>
            <person name="Morin E."/>
            <person name="Chen J."/>
            <person name="Kohler A."/>
            <person name="Krizsan K."/>
            <person name="Balestrini R."/>
            <person name="Da Silva C."/>
            <person name="Montanini B."/>
            <person name="Hainaut M."/>
            <person name="Levati E."/>
            <person name="Barry K.W."/>
            <person name="Belfiori B."/>
            <person name="Cichocki N."/>
            <person name="Clum A."/>
            <person name="Dockter R.B."/>
            <person name="Fauchery L."/>
            <person name="Guy J."/>
            <person name="Iotti M."/>
            <person name="Le Tacon F."/>
            <person name="Lindquist E.A."/>
            <person name="Lipzen A."/>
            <person name="Malagnac F."/>
            <person name="Mello A."/>
            <person name="Molinier V."/>
            <person name="Miyauchi S."/>
            <person name="Poulain J."/>
            <person name="Riccioni C."/>
            <person name="Rubini A."/>
            <person name="Sitrit Y."/>
            <person name="Splivallo R."/>
            <person name="Traeger S."/>
            <person name="Wang M."/>
            <person name="Zifcakova L."/>
            <person name="Wipf D."/>
            <person name="Zambonelli A."/>
            <person name="Paolocci F."/>
            <person name="Nowrousian M."/>
            <person name="Ottonello S."/>
            <person name="Baldrian P."/>
            <person name="Spatafora J.W."/>
            <person name="Henrissat B."/>
            <person name="Nagy L.G."/>
            <person name="Aury J.M."/>
            <person name="Wincker P."/>
            <person name="Grigoriev I.V."/>
            <person name="Bonfante P."/>
            <person name="Martin F.M."/>
        </authorList>
    </citation>
    <scope>NUCLEOTIDE SEQUENCE [LARGE SCALE GENOMIC DNA]</scope>
    <source>
        <strain evidence="2 3">CCBAS932</strain>
    </source>
</reference>
<dbReference type="EMBL" id="ML119126">
    <property type="protein sequence ID" value="RPB12915.1"/>
    <property type="molecule type" value="Genomic_DNA"/>
</dbReference>
<organism evidence="2 3">
    <name type="scientific">Morchella conica CCBAS932</name>
    <dbReference type="NCBI Taxonomy" id="1392247"/>
    <lineage>
        <taxon>Eukaryota</taxon>
        <taxon>Fungi</taxon>
        <taxon>Dikarya</taxon>
        <taxon>Ascomycota</taxon>
        <taxon>Pezizomycotina</taxon>
        <taxon>Pezizomycetes</taxon>
        <taxon>Pezizales</taxon>
        <taxon>Morchellaceae</taxon>
        <taxon>Morchella</taxon>
    </lineage>
</organism>
<keyword evidence="1" id="KW-0472">Membrane</keyword>
<sequence>MSRMCPPWAWQRQQSTAKACYNGTFYKGNLSITVALLGPFCLAFSTSTSYIRVISL</sequence>
<dbReference type="AlphaFoldDB" id="A0A3N4L4G2"/>
<proteinExistence type="predicted"/>
<protein>
    <submittedName>
        <fullName evidence="2">Uncharacterized protein</fullName>
    </submittedName>
</protein>
<keyword evidence="1" id="KW-1133">Transmembrane helix</keyword>
<evidence type="ECO:0000313" key="2">
    <source>
        <dbReference type="EMBL" id="RPB12915.1"/>
    </source>
</evidence>
<gene>
    <name evidence="2" type="ORF">P167DRAFT_535640</name>
</gene>
<name>A0A3N4L4G2_9PEZI</name>
<dbReference type="Proteomes" id="UP000277580">
    <property type="component" value="Unassembled WGS sequence"/>
</dbReference>